<sequence>MCDEKKQYTLLSKYTMRVSNMILLIISILLVIIAAYAIFRHFKTRNELKIGGNHRPRKR</sequence>
<protein>
    <submittedName>
        <fullName evidence="2">Uncharacterized protein</fullName>
    </submittedName>
</protein>
<feature type="transmembrane region" description="Helical" evidence="1">
    <location>
        <begin position="20"/>
        <end position="39"/>
    </location>
</feature>
<keyword evidence="1" id="KW-0812">Transmembrane</keyword>
<keyword evidence="1" id="KW-1133">Transmembrane helix</keyword>
<dbReference type="Proteomes" id="UP000245138">
    <property type="component" value="Unassembled WGS sequence"/>
</dbReference>
<evidence type="ECO:0000313" key="2">
    <source>
        <dbReference type="EMBL" id="PWC11359.1"/>
    </source>
</evidence>
<proteinExistence type="predicted"/>
<dbReference type="AlphaFoldDB" id="A0A2U1TPP9"/>
<name>A0A2U1TPP9_9GAMM</name>
<evidence type="ECO:0000256" key="1">
    <source>
        <dbReference type="SAM" id="Phobius"/>
    </source>
</evidence>
<reference evidence="2 3" key="1">
    <citation type="submission" date="2018-04" db="EMBL/GenBank/DDBJ databases">
        <title>Brenneria corticis sp.nov.</title>
        <authorList>
            <person name="Li Y."/>
        </authorList>
    </citation>
    <scope>NUCLEOTIDE SEQUENCE [LARGE SCALE GENOMIC DNA]</scope>
    <source>
        <strain evidence="2 3">LMG 27715</strain>
    </source>
</reference>
<accession>A0A2U1TPP9</accession>
<keyword evidence="1" id="KW-0472">Membrane</keyword>
<dbReference type="EMBL" id="QDKJ01000010">
    <property type="protein sequence ID" value="PWC11359.1"/>
    <property type="molecule type" value="Genomic_DNA"/>
</dbReference>
<evidence type="ECO:0000313" key="3">
    <source>
        <dbReference type="Proteomes" id="UP000245138"/>
    </source>
</evidence>
<comment type="caution">
    <text evidence="2">The sequence shown here is derived from an EMBL/GenBank/DDBJ whole genome shotgun (WGS) entry which is preliminary data.</text>
</comment>
<organism evidence="2 3">
    <name type="scientific">Brenneria roseae subsp. americana</name>
    <dbReference type="NCBI Taxonomy" id="1508507"/>
    <lineage>
        <taxon>Bacteria</taxon>
        <taxon>Pseudomonadati</taxon>
        <taxon>Pseudomonadota</taxon>
        <taxon>Gammaproteobacteria</taxon>
        <taxon>Enterobacterales</taxon>
        <taxon>Pectobacteriaceae</taxon>
        <taxon>Brenneria</taxon>
    </lineage>
</organism>
<gene>
    <name evidence="2" type="ORF">B4923_13585</name>
</gene>
<keyword evidence="3" id="KW-1185">Reference proteome</keyword>